<keyword evidence="2" id="KW-1185">Reference proteome</keyword>
<dbReference type="AlphaFoldDB" id="A0A502ID91"/>
<organism evidence="1 2">
    <name type="scientific">Brevibacillus laterosporus</name>
    <name type="common">Bacillus laterosporus</name>
    <dbReference type="NCBI Taxonomy" id="1465"/>
    <lineage>
        <taxon>Bacteria</taxon>
        <taxon>Bacillati</taxon>
        <taxon>Bacillota</taxon>
        <taxon>Bacilli</taxon>
        <taxon>Bacillales</taxon>
        <taxon>Paenibacillaceae</taxon>
        <taxon>Brevibacillus</taxon>
    </lineage>
</organism>
<dbReference type="Pfam" id="PF14169">
    <property type="entry name" value="YdjO"/>
    <property type="match status" value="1"/>
</dbReference>
<protein>
    <submittedName>
        <fullName evidence="1">Uncharacterized protein</fullName>
    </submittedName>
</protein>
<name>A0A502ID91_BRELA</name>
<gene>
    <name evidence="1" type="ORF">EEL30_08160</name>
</gene>
<proteinExistence type="predicted"/>
<dbReference type="Proteomes" id="UP000319432">
    <property type="component" value="Chromosome"/>
</dbReference>
<dbReference type="InterPro" id="IPR025916">
    <property type="entry name" value="YdjO"/>
</dbReference>
<evidence type="ECO:0000313" key="2">
    <source>
        <dbReference type="Proteomes" id="UP000319432"/>
    </source>
</evidence>
<accession>A0A502ID91</accession>
<dbReference type="EMBL" id="CP033464">
    <property type="protein sequence ID" value="QDX92319.1"/>
    <property type="molecule type" value="Genomic_DNA"/>
</dbReference>
<dbReference type="OrthoDB" id="1955171at2"/>
<evidence type="ECO:0000313" key="1">
    <source>
        <dbReference type="EMBL" id="QDX92319.1"/>
    </source>
</evidence>
<reference evidence="1 2" key="1">
    <citation type="submission" date="2018-11" db="EMBL/GenBank/DDBJ databases">
        <title>Phylogenetic determinants of toxin gene distribution in genomes of Brevibacillus laterosporus.</title>
        <authorList>
            <person name="Glare T.R."/>
            <person name="Durrant A."/>
            <person name="Berry C."/>
            <person name="Palma L."/>
            <person name="Ormskirk M."/>
            <person name="Cox M.O."/>
        </authorList>
    </citation>
    <scope>NUCLEOTIDE SEQUENCE [LARGE SCALE GENOMIC DNA]</scope>
    <source>
        <strain evidence="1 2">1821L</strain>
    </source>
</reference>
<sequence length="58" mass="7042">MAYRSKRTVKEHVYEDTLVWQCTACNCWSRKEFIIVEDPRCPLCNSKMEEEMKNIRIE</sequence>